<dbReference type="EMBL" id="NNRK01000020">
    <property type="protein sequence ID" value="OYR17323.1"/>
    <property type="molecule type" value="Genomic_DNA"/>
</dbReference>
<keyword evidence="1" id="KW-0812">Transmembrane</keyword>
<keyword evidence="1" id="KW-1133">Transmembrane helix</keyword>
<name>A0A256FR74_9HYPH</name>
<keyword evidence="3" id="KW-1185">Reference proteome</keyword>
<reference evidence="2 3" key="1">
    <citation type="submission" date="2017-07" db="EMBL/GenBank/DDBJ databases">
        <title>Phylogenetic study on the rhizospheric bacterium Ochrobactrum sp. A44.</title>
        <authorList>
            <person name="Krzyzanowska D.M."/>
            <person name="Ossowicki A."/>
            <person name="Rajewska M."/>
            <person name="Maciag T."/>
            <person name="Kaczynski Z."/>
            <person name="Czerwicka M."/>
            <person name="Jafra S."/>
        </authorList>
    </citation>
    <scope>NUCLEOTIDE SEQUENCE [LARGE SCALE GENOMIC DNA]</scope>
    <source>
        <strain evidence="2 3">PR17</strain>
    </source>
</reference>
<evidence type="ECO:0000313" key="3">
    <source>
        <dbReference type="Proteomes" id="UP000216345"/>
    </source>
</evidence>
<proteinExistence type="predicted"/>
<gene>
    <name evidence="2" type="ORF">CEV32_4028</name>
</gene>
<feature type="transmembrane region" description="Helical" evidence="1">
    <location>
        <begin position="20"/>
        <end position="40"/>
    </location>
</feature>
<evidence type="ECO:0000256" key="1">
    <source>
        <dbReference type="SAM" id="Phobius"/>
    </source>
</evidence>
<feature type="transmembrane region" description="Helical" evidence="1">
    <location>
        <begin position="46"/>
        <end position="66"/>
    </location>
</feature>
<dbReference type="AlphaFoldDB" id="A0A256FR74"/>
<evidence type="ECO:0000313" key="2">
    <source>
        <dbReference type="EMBL" id="OYR17323.1"/>
    </source>
</evidence>
<comment type="caution">
    <text evidence="2">The sequence shown here is derived from an EMBL/GenBank/DDBJ whole genome shotgun (WGS) entry which is preliminary data.</text>
</comment>
<dbReference type="Proteomes" id="UP000216345">
    <property type="component" value="Unassembled WGS sequence"/>
</dbReference>
<keyword evidence="1" id="KW-0472">Membrane</keyword>
<accession>A0A256FR74</accession>
<protein>
    <submittedName>
        <fullName evidence="2">Putative membrane protein</fullName>
    </submittedName>
</protein>
<sequence length="67" mass="7176">MALLPGLHMLLMCAATRGRWVLFIIVTVAGLLAGVFVALLAGLDVLFVAAALAMILCHCFFLPNFML</sequence>
<organism evidence="2 3">
    <name type="scientific">Brucella rhizosphaerae</name>
    <dbReference type="NCBI Taxonomy" id="571254"/>
    <lineage>
        <taxon>Bacteria</taxon>
        <taxon>Pseudomonadati</taxon>
        <taxon>Pseudomonadota</taxon>
        <taxon>Alphaproteobacteria</taxon>
        <taxon>Hyphomicrobiales</taxon>
        <taxon>Brucellaceae</taxon>
        <taxon>Brucella/Ochrobactrum group</taxon>
        <taxon>Brucella</taxon>
    </lineage>
</organism>